<name>A0AA86VY31_9FABA</name>
<keyword evidence="3" id="KW-1185">Reference proteome</keyword>
<evidence type="ECO:0000256" key="1">
    <source>
        <dbReference type="SAM" id="MobiDB-lite"/>
    </source>
</evidence>
<feature type="compositionally biased region" description="Basic and acidic residues" evidence="1">
    <location>
        <begin position="75"/>
        <end position="95"/>
    </location>
</feature>
<reference evidence="2" key="1">
    <citation type="submission" date="2023-10" db="EMBL/GenBank/DDBJ databases">
        <authorList>
            <person name="Domelevo Entfellner J.-B."/>
        </authorList>
    </citation>
    <scope>NUCLEOTIDE SEQUENCE</scope>
</reference>
<gene>
    <name evidence="2" type="ORF">AYBTSS11_LOCUS12752</name>
</gene>
<dbReference type="Proteomes" id="UP001189624">
    <property type="component" value="Chromosome 4"/>
</dbReference>
<accession>A0AA86VY31</accession>
<evidence type="ECO:0000313" key="3">
    <source>
        <dbReference type="Proteomes" id="UP001189624"/>
    </source>
</evidence>
<evidence type="ECO:0000313" key="2">
    <source>
        <dbReference type="EMBL" id="CAJ1947612.1"/>
    </source>
</evidence>
<dbReference type="EMBL" id="OY731401">
    <property type="protein sequence ID" value="CAJ1947612.1"/>
    <property type="molecule type" value="Genomic_DNA"/>
</dbReference>
<organism evidence="2 3">
    <name type="scientific">Sphenostylis stenocarpa</name>
    <dbReference type="NCBI Taxonomy" id="92480"/>
    <lineage>
        <taxon>Eukaryota</taxon>
        <taxon>Viridiplantae</taxon>
        <taxon>Streptophyta</taxon>
        <taxon>Embryophyta</taxon>
        <taxon>Tracheophyta</taxon>
        <taxon>Spermatophyta</taxon>
        <taxon>Magnoliopsida</taxon>
        <taxon>eudicotyledons</taxon>
        <taxon>Gunneridae</taxon>
        <taxon>Pentapetalae</taxon>
        <taxon>rosids</taxon>
        <taxon>fabids</taxon>
        <taxon>Fabales</taxon>
        <taxon>Fabaceae</taxon>
        <taxon>Papilionoideae</taxon>
        <taxon>50 kb inversion clade</taxon>
        <taxon>NPAAA clade</taxon>
        <taxon>indigoferoid/millettioid clade</taxon>
        <taxon>Phaseoleae</taxon>
        <taxon>Sphenostylis</taxon>
    </lineage>
</organism>
<sequence length="104" mass="11388">MVGMGNIEKFGLKRPMEGPLLLKNTKSKAPVLDIGTLDSGRVELVNGSEKETVESENEGKASKESESGTSGTFELSKEIPKVSRNNLDSRVENIKNQRNQKNLV</sequence>
<feature type="region of interest" description="Disordered" evidence="1">
    <location>
        <begin position="45"/>
        <end position="104"/>
    </location>
</feature>
<proteinExistence type="predicted"/>
<dbReference type="AlphaFoldDB" id="A0AA86VY31"/>
<protein>
    <submittedName>
        <fullName evidence="2">Uncharacterized protein</fullName>
    </submittedName>
</protein>
<dbReference type="Gramene" id="rna-AYBTSS11_LOCUS12752">
    <property type="protein sequence ID" value="CAJ1947612.1"/>
    <property type="gene ID" value="gene-AYBTSS11_LOCUS12752"/>
</dbReference>
<feature type="compositionally biased region" description="Basic and acidic residues" evidence="1">
    <location>
        <begin position="48"/>
        <end position="66"/>
    </location>
</feature>